<sequence>MIELRLGLSEPVLPDDMPAEGCLDADGNRDGGSEWHLLADGKPERRLLAFCNDGYGASGVGDDEIMVSDNHLTHIRSGGSAWRWVETHNYQLSPALVTGIDSCNYSNIEAWTGTRLSIDTATAGVTVLGYRAGGDGDNEAGIGCPTESDALPIAEKMRFLKALAVPVPAIAGPVPADAGIGTCGVAISADGSAGTVIHGIAAAPGRGAELRAVALDGRSLLIDVRDPLAGSGGQGAKSWVGQPHVELYLKGAEDSPKPFAQLGITLDGQVHAGVGKAAVPVVAVSRGIDEKNRDVTRLRLRFAAEDALAGGLVIVYSEAEKGRQLRLTSTAPVERLTPLLAPAPTAVPTTCAIADGRLTVSGLD</sequence>
<reference evidence="2" key="1">
    <citation type="submission" date="2018-05" db="EMBL/GenBank/DDBJ databases">
        <title>Zavarzinia sp. HR-AS.</title>
        <authorList>
            <person name="Lee Y."/>
            <person name="Jeon C.O."/>
        </authorList>
    </citation>
    <scope>NUCLEOTIDE SEQUENCE [LARGE SCALE GENOMIC DNA]</scope>
    <source>
        <strain evidence="2">DSM 1231</strain>
    </source>
</reference>
<organism evidence="1 2">
    <name type="scientific">Zavarzinia compransoris</name>
    <dbReference type="NCBI Taxonomy" id="1264899"/>
    <lineage>
        <taxon>Bacteria</taxon>
        <taxon>Pseudomonadati</taxon>
        <taxon>Pseudomonadota</taxon>
        <taxon>Alphaproteobacteria</taxon>
        <taxon>Rhodospirillales</taxon>
        <taxon>Zavarziniaceae</taxon>
        <taxon>Zavarzinia</taxon>
    </lineage>
</organism>
<dbReference type="AlphaFoldDB" id="A0A317E194"/>
<gene>
    <name evidence="1" type="ORF">DKG75_15725</name>
</gene>
<proteinExistence type="predicted"/>
<name>A0A317E194_9PROT</name>
<dbReference type="EMBL" id="QGLF01000004">
    <property type="protein sequence ID" value="PWR19900.1"/>
    <property type="molecule type" value="Genomic_DNA"/>
</dbReference>
<dbReference type="OrthoDB" id="5504404at2"/>
<dbReference type="RefSeq" id="WP_109922083.1">
    <property type="nucleotide sequence ID" value="NZ_QGLF01000004.1"/>
</dbReference>
<evidence type="ECO:0000313" key="2">
    <source>
        <dbReference type="Proteomes" id="UP000246077"/>
    </source>
</evidence>
<keyword evidence="2" id="KW-1185">Reference proteome</keyword>
<protein>
    <submittedName>
        <fullName evidence="1">Uncharacterized protein</fullName>
    </submittedName>
</protein>
<accession>A0A317E194</accession>
<evidence type="ECO:0000313" key="1">
    <source>
        <dbReference type="EMBL" id="PWR19900.1"/>
    </source>
</evidence>
<comment type="caution">
    <text evidence="1">The sequence shown here is derived from an EMBL/GenBank/DDBJ whole genome shotgun (WGS) entry which is preliminary data.</text>
</comment>
<dbReference type="Proteomes" id="UP000246077">
    <property type="component" value="Unassembled WGS sequence"/>
</dbReference>